<evidence type="ECO:0000313" key="1">
    <source>
        <dbReference type="EMBL" id="TWT54822.1"/>
    </source>
</evidence>
<evidence type="ECO:0008006" key="3">
    <source>
        <dbReference type="Google" id="ProtNLM"/>
    </source>
</evidence>
<sequence length="95" mass="11310">MRWNQVKGDWATVQEGVKRTWGRIDETDLKMIHGERDLFIRVLAQRYGYAEPVAEKKVDAFIERLQPGSKRRLSQLWFSRLLKKCLGQIHVTNRR</sequence>
<gene>
    <name evidence="1" type="ORF">Pla22_24760</name>
</gene>
<dbReference type="Gene3D" id="1.10.1470.10">
    <property type="entry name" value="YjbJ"/>
    <property type="match status" value="1"/>
</dbReference>
<proteinExistence type="predicted"/>
<dbReference type="EMBL" id="SJPI01000001">
    <property type="protein sequence ID" value="TWT54822.1"/>
    <property type="molecule type" value="Genomic_DNA"/>
</dbReference>
<dbReference type="AlphaFoldDB" id="A0A5C5WY50"/>
<accession>A0A5C5WY50</accession>
<keyword evidence="2" id="KW-1185">Reference proteome</keyword>
<organism evidence="1 2">
    <name type="scientific">Rubripirellula amarantea</name>
    <dbReference type="NCBI Taxonomy" id="2527999"/>
    <lineage>
        <taxon>Bacteria</taxon>
        <taxon>Pseudomonadati</taxon>
        <taxon>Planctomycetota</taxon>
        <taxon>Planctomycetia</taxon>
        <taxon>Pirellulales</taxon>
        <taxon>Pirellulaceae</taxon>
        <taxon>Rubripirellula</taxon>
    </lineage>
</organism>
<reference evidence="1 2" key="1">
    <citation type="submission" date="2019-02" db="EMBL/GenBank/DDBJ databases">
        <title>Deep-cultivation of Planctomycetes and their phenomic and genomic characterization uncovers novel biology.</title>
        <authorList>
            <person name="Wiegand S."/>
            <person name="Jogler M."/>
            <person name="Boedeker C."/>
            <person name="Pinto D."/>
            <person name="Vollmers J."/>
            <person name="Rivas-Marin E."/>
            <person name="Kohn T."/>
            <person name="Peeters S.H."/>
            <person name="Heuer A."/>
            <person name="Rast P."/>
            <person name="Oberbeckmann S."/>
            <person name="Bunk B."/>
            <person name="Jeske O."/>
            <person name="Meyerdierks A."/>
            <person name="Storesund J.E."/>
            <person name="Kallscheuer N."/>
            <person name="Luecker S."/>
            <person name="Lage O.M."/>
            <person name="Pohl T."/>
            <person name="Merkel B.J."/>
            <person name="Hornburger P."/>
            <person name="Mueller R.-W."/>
            <person name="Bruemmer F."/>
            <person name="Labrenz M."/>
            <person name="Spormann A.M."/>
            <person name="Op Den Camp H."/>
            <person name="Overmann J."/>
            <person name="Amann R."/>
            <person name="Jetten M.S.M."/>
            <person name="Mascher T."/>
            <person name="Medema M.H."/>
            <person name="Devos D.P."/>
            <person name="Kaster A.-K."/>
            <person name="Ovreas L."/>
            <person name="Rohde M."/>
            <person name="Galperin M.Y."/>
            <person name="Jogler C."/>
        </authorList>
    </citation>
    <scope>NUCLEOTIDE SEQUENCE [LARGE SCALE GENOMIC DNA]</scope>
    <source>
        <strain evidence="1 2">Pla22</strain>
    </source>
</reference>
<dbReference type="InterPro" id="IPR036629">
    <property type="entry name" value="YjbJ_sf"/>
</dbReference>
<dbReference type="SUPFAM" id="SSF69047">
    <property type="entry name" value="Hypothetical protein YjbJ"/>
    <property type="match status" value="1"/>
</dbReference>
<dbReference type="Proteomes" id="UP000316598">
    <property type="component" value="Unassembled WGS sequence"/>
</dbReference>
<comment type="caution">
    <text evidence="1">The sequence shown here is derived from an EMBL/GenBank/DDBJ whole genome shotgun (WGS) entry which is preliminary data.</text>
</comment>
<name>A0A5C5WY50_9BACT</name>
<protein>
    <recommendedName>
        <fullName evidence="3">CsbD-like domain-containing protein</fullName>
    </recommendedName>
</protein>
<evidence type="ECO:0000313" key="2">
    <source>
        <dbReference type="Proteomes" id="UP000316598"/>
    </source>
</evidence>